<gene>
    <name evidence="1" type="ORF">PCOR1329_LOCUS70535</name>
</gene>
<evidence type="ECO:0000313" key="1">
    <source>
        <dbReference type="EMBL" id="CAK0890247.1"/>
    </source>
</evidence>
<reference evidence="1" key="1">
    <citation type="submission" date="2023-10" db="EMBL/GenBank/DDBJ databases">
        <authorList>
            <person name="Chen Y."/>
            <person name="Shah S."/>
            <person name="Dougan E. K."/>
            <person name="Thang M."/>
            <person name="Chan C."/>
        </authorList>
    </citation>
    <scope>NUCLEOTIDE SEQUENCE [LARGE SCALE GENOMIC DNA]</scope>
</reference>
<evidence type="ECO:0000313" key="2">
    <source>
        <dbReference type="Proteomes" id="UP001189429"/>
    </source>
</evidence>
<sequence length="208" mass="20152">VLLDGAVAEPGAAAPAGAGAACEAGAPPAAAAEPAEEIGPLMVCEDAGGPSGCETAAAAPELAAAGAPELAAAEAAEPVAAEAAEAVSADWAAFTPEVVCRELCMARTWAGGKGGQCHRRPRGASLFCPGHLAVRSHGQVDGPVPAAKLGQFVRAAAGRAAGARLAAAGARAEGLSSGRRSAAHVHGPPGAVTESRRGRLFAMCGLRG</sequence>
<name>A0ABN9WXA6_9DINO</name>
<protein>
    <submittedName>
        <fullName evidence="1">Uncharacterized protein</fullName>
    </submittedName>
</protein>
<feature type="non-terminal residue" evidence="1">
    <location>
        <position position="1"/>
    </location>
</feature>
<feature type="non-terminal residue" evidence="1">
    <location>
        <position position="208"/>
    </location>
</feature>
<comment type="caution">
    <text evidence="1">The sequence shown here is derived from an EMBL/GenBank/DDBJ whole genome shotgun (WGS) entry which is preliminary data.</text>
</comment>
<dbReference type="EMBL" id="CAUYUJ010019324">
    <property type="protein sequence ID" value="CAK0890247.1"/>
    <property type="molecule type" value="Genomic_DNA"/>
</dbReference>
<proteinExistence type="predicted"/>
<dbReference type="Proteomes" id="UP001189429">
    <property type="component" value="Unassembled WGS sequence"/>
</dbReference>
<accession>A0ABN9WXA6</accession>
<keyword evidence="2" id="KW-1185">Reference proteome</keyword>
<organism evidence="1 2">
    <name type="scientific">Prorocentrum cordatum</name>
    <dbReference type="NCBI Taxonomy" id="2364126"/>
    <lineage>
        <taxon>Eukaryota</taxon>
        <taxon>Sar</taxon>
        <taxon>Alveolata</taxon>
        <taxon>Dinophyceae</taxon>
        <taxon>Prorocentrales</taxon>
        <taxon>Prorocentraceae</taxon>
        <taxon>Prorocentrum</taxon>
    </lineage>
</organism>